<protein>
    <submittedName>
        <fullName evidence="2">Uncharacterized protein</fullName>
    </submittedName>
</protein>
<keyword evidence="3" id="KW-1185">Reference proteome</keyword>
<accession>A0ABY7E7H5</accession>
<evidence type="ECO:0000313" key="3">
    <source>
        <dbReference type="Proteomes" id="UP001164746"/>
    </source>
</evidence>
<organism evidence="2 3">
    <name type="scientific">Mya arenaria</name>
    <name type="common">Soft-shell clam</name>
    <dbReference type="NCBI Taxonomy" id="6604"/>
    <lineage>
        <taxon>Eukaryota</taxon>
        <taxon>Metazoa</taxon>
        <taxon>Spiralia</taxon>
        <taxon>Lophotrochozoa</taxon>
        <taxon>Mollusca</taxon>
        <taxon>Bivalvia</taxon>
        <taxon>Autobranchia</taxon>
        <taxon>Heteroconchia</taxon>
        <taxon>Euheterodonta</taxon>
        <taxon>Imparidentia</taxon>
        <taxon>Neoheterodontei</taxon>
        <taxon>Myida</taxon>
        <taxon>Myoidea</taxon>
        <taxon>Myidae</taxon>
        <taxon>Mya</taxon>
    </lineage>
</organism>
<name>A0ABY7E7H5_MYAAR</name>
<reference evidence="2" key="1">
    <citation type="submission" date="2022-11" db="EMBL/GenBank/DDBJ databases">
        <title>Centuries of genome instability and evolution in soft-shell clam transmissible cancer (bioRxiv).</title>
        <authorList>
            <person name="Hart S.F.M."/>
            <person name="Yonemitsu M.A."/>
            <person name="Giersch R.M."/>
            <person name="Beal B.F."/>
            <person name="Arriagada G."/>
            <person name="Davis B.W."/>
            <person name="Ostrander E.A."/>
            <person name="Goff S.P."/>
            <person name="Metzger M.J."/>
        </authorList>
    </citation>
    <scope>NUCLEOTIDE SEQUENCE</scope>
    <source>
        <strain evidence="2">MELC-2E11</strain>
        <tissue evidence="2">Siphon/mantle</tissue>
    </source>
</reference>
<gene>
    <name evidence="2" type="ORF">MAR_021359</name>
</gene>
<proteinExistence type="predicted"/>
<evidence type="ECO:0000313" key="2">
    <source>
        <dbReference type="EMBL" id="WAR05990.1"/>
    </source>
</evidence>
<dbReference type="EMBL" id="CP111016">
    <property type="protein sequence ID" value="WAR05990.1"/>
    <property type="molecule type" value="Genomic_DNA"/>
</dbReference>
<keyword evidence="1" id="KW-0732">Signal</keyword>
<evidence type="ECO:0000256" key="1">
    <source>
        <dbReference type="SAM" id="SignalP"/>
    </source>
</evidence>
<sequence length="126" mass="13886">MAKFVIGFVVLVGFLTLFSVDEVFAVKCYTIPKPECQDLFKKDGVTEMECPMGWMGAFGKYNNGTHGLWRGCSETAGNKYEEKAEVVIIGSVCTCEQERSNSTEGHMRSLVVAASVATILTVLREF</sequence>
<feature type="signal peptide" evidence="1">
    <location>
        <begin position="1"/>
        <end position="25"/>
    </location>
</feature>
<feature type="chain" id="PRO_5046919590" evidence="1">
    <location>
        <begin position="26"/>
        <end position="126"/>
    </location>
</feature>
<dbReference type="Proteomes" id="UP001164746">
    <property type="component" value="Chromosome 5"/>
</dbReference>